<evidence type="ECO:0000256" key="7">
    <source>
        <dbReference type="ARBA" id="ARBA00022840"/>
    </source>
</evidence>
<organism evidence="12 13">
    <name type="scientific">Marinobacterium rhizophilum</name>
    <dbReference type="NCBI Taxonomy" id="420402"/>
    <lineage>
        <taxon>Bacteria</taxon>
        <taxon>Pseudomonadati</taxon>
        <taxon>Pseudomonadota</taxon>
        <taxon>Gammaproteobacteria</taxon>
        <taxon>Oceanospirillales</taxon>
        <taxon>Oceanospirillaceae</taxon>
        <taxon>Marinobacterium</taxon>
    </lineage>
</organism>
<keyword evidence="3 10" id="KW-0436">Ligase</keyword>
<dbReference type="Gene3D" id="3.40.50.20">
    <property type="match status" value="1"/>
</dbReference>
<comment type="cofactor">
    <cofactor evidence="1">
        <name>Mn(2+)</name>
        <dbReference type="ChEBI" id="CHEBI:29035"/>
    </cofactor>
</comment>
<evidence type="ECO:0000256" key="5">
    <source>
        <dbReference type="ARBA" id="ARBA00022723"/>
    </source>
</evidence>
<dbReference type="PANTHER" id="PTHR21621:SF4">
    <property type="entry name" value="GLUTATHIONE SYNTHETASE"/>
    <property type="match status" value="1"/>
</dbReference>
<dbReference type="InterPro" id="IPR004218">
    <property type="entry name" value="GSHS_ATP-bd"/>
</dbReference>
<dbReference type="Gene3D" id="3.30.1490.20">
    <property type="entry name" value="ATP-grasp fold, A domain"/>
    <property type="match status" value="1"/>
</dbReference>
<dbReference type="PROSITE" id="PS50975">
    <property type="entry name" value="ATP_GRASP"/>
    <property type="match status" value="1"/>
</dbReference>
<dbReference type="EC" id="6.3.2.3" evidence="10"/>
<dbReference type="InterPro" id="IPR013815">
    <property type="entry name" value="ATP_grasp_subdomain_1"/>
</dbReference>
<evidence type="ECO:0000259" key="11">
    <source>
        <dbReference type="PROSITE" id="PS50975"/>
    </source>
</evidence>
<evidence type="ECO:0000313" key="13">
    <source>
        <dbReference type="Proteomes" id="UP001058461"/>
    </source>
</evidence>
<keyword evidence="8" id="KW-0460">Magnesium</keyword>
<evidence type="ECO:0000256" key="6">
    <source>
        <dbReference type="ARBA" id="ARBA00022741"/>
    </source>
</evidence>
<evidence type="ECO:0000256" key="1">
    <source>
        <dbReference type="ARBA" id="ARBA00001936"/>
    </source>
</evidence>
<dbReference type="RefSeq" id="WP_255852599.1">
    <property type="nucleotide sequence ID" value="NZ_CP073347.1"/>
</dbReference>
<dbReference type="GO" id="GO:0004363">
    <property type="term" value="F:glutathione synthase activity"/>
    <property type="evidence" value="ECO:0007669"/>
    <property type="project" value="UniProtKB-EC"/>
</dbReference>
<dbReference type="Gene3D" id="3.30.470.20">
    <property type="entry name" value="ATP-grasp fold, B domain"/>
    <property type="match status" value="1"/>
</dbReference>
<proteinExistence type="inferred from homology"/>
<keyword evidence="4 10" id="KW-0317">Glutathione biosynthesis</keyword>
<keyword evidence="13" id="KW-1185">Reference proteome</keyword>
<dbReference type="SUPFAM" id="SSF56059">
    <property type="entry name" value="Glutathione synthetase ATP-binding domain-like"/>
    <property type="match status" value="1"/>
</dbReference>
<dbReference type="EMBL" id="CP073347">
    <property type="protein sequence ID" value="UTW10552.1"/>
    <property type="molecule type" value="Genomic_DNA"/>
</dbReference>
<dbReference type="NCBIfam" id="TIGR01380">
    <property type="entry name" value="glut_syn"/>
    <property type="match status" value="1"/>
</dbReference>
<comment type="similarity">
    <text evidence="10">Belongs to the prokaryotic GSH synthase family.</text>
</comment>
<keyword evidence="5" id="KW-0479">Metal-binding</keyword>
<gene>
    <name evidence="10 12" type="primary">gshB</name>
    <name evidence="12" type="ORF">KDW95_14775</name>
</gene>
<protein>
    <recommendedName>
        <fullName evidence="10">Glutathione synthetase</fullName>
        <ecNumber evidence="10">6.3.2.3</ecNumber>
    </recommendedName>
    <alternativeName>
        <fullName evidence="10">GSH synthetase</fullName>
        <shortName evidence="10">GSH-S</shortName>
        <shortName evidence="10">GSHase</shortName>
    </alternativeName>
    <alternativeName>
        <fullName evidence="10">Glutathione synthase</fullName>
    </alternativeName>
</protein>
<dbReference type="SUPFAM" id="SSF52440">
    <property type="entry name" value="PreATP-grasp domain"/>
    <property type="match status" value="1"/>
</dbReference>
<reference evidence="12" key="1">
    <citation type="submission" date="2021-04" db="EMBL/GenBank/DDBJ databases">
        <title>Oceanospirillales bacteria with DddD are important DMSP degraders in coastal seawater.</title>
        <authorList>
            <person name="Liu J."/>
        </authorList>
    </citation>
    <scope>NUCLEOTIDE SEQUENCE</scope>
    <source>
        <strain evidence="12">D13-1</strain>
    </source>
</reference>
<comment type="catalytic activity">
    <reaction evidence="10">
        <text>gamma-L-glutamyl-L-cysteine + glycine + ATP = glutathione + ADP + phosphate + H(+)</text>
        <dbReference type="Rhea" id="RHEA:13557"/>
        <dbReference type="ChEBI" id="CHEBI:15378"/>
        <dbReference type="ChEBI" id="CHEBI:30616"/>
        <dbReference type="ChEBI" id="CHEBI:43474"/>
        <dbReference type="ChEBI" id="CHEBI:57305"/>
        <dbReference type="ChEBI" id="CHEBI:57925"/>
        <dbReference type="ChEBI" id="CHEBI:58173"/>
        <dbReference type="ChEBI" id="CHEBI:456216"/>
        <dbReference type="EC" id="6.3.2.3"/>
    </reaction>
</comment>
<dbReference type="Proteomes" id="UP001058461">
    <property type="component" value="Chromosome"/>
</dbReference>
<keyword evidence="6 10" id="KW-0547">Nucleotide-binding</keyword>
<sequence>MSIKVGIVMDPIESINFKKDSSLAMLWAAQQKGWELYYMEQQHLYSRDGQALADMAPLQVAMDPDNWFTRGTYTTTPLADLDVILMRKDPPFNNEFVYSTYLLEQAEKQGTLVVNPSQRLRDFNEKLFATHFPQCCPPVLVTRRDDLLRKFHAEHGDVIFKPLDGMGGSQIFRIQPDGVNLGVIIETLTKYGTETIMAQKYIPEITQGDKRILMVDGEPVPYALARIPMAGETRGNLAAGGSGEGRELTERDRWICDQVGPALREQGLLFVGLDVIGDYLTEINVTSPTCIRELDSQFGLDIGMQLMDAIERKLKA</sequence>
<dbReference type="PANTHER" id="PTHR21621">
    <property type="entry name" value="RIBOSOMAL PROTEIN S6 MODIFICATION PROTEIN"/>
    <property type="match status" value="1"/>
</dbReference>
<evidence type="ECO:0000256" key="9">
    <source>
        <dbReference type="ARBA" id="ARBA00023211"/>
    </source>
</evidence>
<keyword evidence="9" id="KW-0464">Manganese</keyword>
<evidence type="ECO:0000256" key="4">
    <source>
        <dbReference type="ARBA" id="ARBA00022684"/>
    </source>
</evidence>
<evidence type="ECO:0000313" key="12">
    <source>
        <dbReference type="EMBL" id="UTW10552.1"/>
    </source>
</evidence>
<dbReference type="InterPro" id="IPR006284">
    <property type="entry name" value="Glut_synth_pro"/>
</dbReference>
<dbReference type="InterPro" id="IPR011761">
    <property type="entry name" value="ATP-grasp"/>
</dbReference>
<evidence type="ECO:0000256" key="8">
    <source>
        <dbReference type="ARBA" id="ARBA00022842"/>
    </source>
</evidence>
<feature type="domain" description="ATP-grasp" evidence="11">
    <location>
        <begin position="125"/>
        <end position="311"/>
    </location>
</feature>
<dbReference type="InterPro" id="IPR004215">
    <property type="entry name" value="GSHS_N"/>
</dbReference>
<dbReference type="HAMAP" id="MF_00162">
    <property type="entry name" value="GSH_S"/>
    <property type="match status" value="1"/>
</dbReference>
<evidence type="ECO:0000256" key="10">
    <source>
        <dbReference type="HAMAP-Rule" id="MF_00162"/>
    </source>
</evidence>
<dbReference type="Pfam" id="PF02951">
    <property type="entry name" value="GSH-S_N"/>
    <property type="match status" value="1"/>
</dbReference>
<evidence type="ECO:0000256" key="2">
    <source>
        <dbReference type="ARBA" id="ARBA00001946"/>
    </source>
</evidence>
<name>A0ABY5HFG8_9GAMM</name>
<dbReference type="InterPro" id="IPR016185">
    <property type="entry name" value="PreATP-grasp_dom_sf"/>
</dbReference>
<comment type="cofactor">
    <cofactor evidence="2">
        <name>Mg(2+)</name>
        <dbReference type="ChEBI" id="CHEBI:18420"/>
    </cofactor>
</comment>
<dbReference type="Pfam" id="PF02955">
    <property type="entry name" value="GSH-S_ATP"/>
    <property type="match status" value="1"/>
</dbReference>
<comment type="pathway">
    <text evidence="10">Sulfur metabolism; glutathione biosynthesis; glutathione from L-cysteine and L-glutamate: step 2/2.</text>
</comment>
<keyword evidence="7 10" id="KW-0067">ATP-binding</keyword>
<dbReference type="NCBIfam" id="NF003573">
    <property type="entry name" value="PRK05246.1"/>
    <property type="match status" value="1"/>
</dbReference>
<accession>A0ABY5HFG8</accession>
<evidence type="ECO:0000256" key="3">
    <source>
        <dbReference type="ARBA" id="ARBA00022598"/>
    </source>
</evidence>